<dbReference type="KEGG" id="mtm:MYCTH_2294938"/>
<proteinExistence type="predicted"/>
<dbReference type="HOGENOM" id="CLU_1994176_0_0_1"/>
<feature type="region of interest" description="Disordered" evidence="2">
    <location>
        <begin position="98"/>
        <end position="125"/>
    </location>
</feature>
<organism evidence="4 5">
    <name type="scientific">Thermothelomyces thermophilus (strain ATCC 42464 / BCRC 31852 / DSM 1799)</name>
    <name type="common">Sporotrichum thermophile</name>
    <dbReference type="NCBI Taxonomy" id="573729"/>
    <lineage>
        <taxon>Eukaryota</taxon>
        <taxon>Fungi</taxon>
        <taxon>Dikarya</taxon>
        <taxon>Ascomycota</taxon>
        <taxon>Pezizomycotina</taxon>
        <taxon>Sordariomycetes</taxon>
        <taxon>Sordariomycetidae</taxon>
        <taxon>Sordariales</taxon>
        <taxon>Chaetomiaceae</taxon>
        <taxon>Thermothelomyces</taxon>
    </lineage>
</organism>
<evidence type="ECO:0000256" key="2">
    <source>
        <dbReference type="SAM" id="MobiDB-lite"/>
    </source>
</evidence>
<evidence type="ECO:0000313" key="5">
    <source>
        <dbReference type="Proteomes" id="UP000007322"/>
    </source>
</evidence>
<name>G2Q349_THET4</name>
<dbReference type="VEuPathDB" id="FungiDB:MYCTH_2294938"/>
<sequence>MGAVHQGRFFLLLCLAAQIAGYETHSTRTRTERKIYAIRTYSRAKKRGWYGSADGLVFYYTRGEQTASTLEANLTSLENKLDEILAALGVSAADLDALDEQEKEPRAGQERENEKGASKGSGESA</sequence>
<keyword evidence="3" id="KW-0732">Signal</keyword>
<dbReference type="Proteomes" id="UP000007322">
    <property type="component" value="Chromosome 1"/>
</dbReference>
<feature type="compositionally biased region" description="Basic and acidic residues" evidence="2">
    <location>
        <begin position="103"/>
        <end position="117"/>
    </location>
</feature>
<dbReference type="eggNOG" id="ENOG502RNSN">
    <property type="taxonomic scope" value="Eukaryota"/>
</dbReference>
<dbReference type="OrthoDB" id="5398685at2759"/>
<evidence type="ECO:0000256" key="3">
    <source>
        <dbReference type="SAM" id="SignalP"/>
    </source>
</evidence>
<evidence type="ECO:0000313" key="4">
    <source>
        <dbReference type="EMBL" id="AEO53512.1"/>
    </source>
</evidence>
<dbReference type="GeneID" id="11508512"/>
<accession>G2Q349</accession>
<dbReference type="RefSeq" id="XP_003658757.1">
    <property type="nucleotide sequence ID" value="XM_003658709.1"/>
</dbReference>
<dbReference type="AlphaFoldDB" id="G2Q349"/>
<keyword evidence="5" id="KW-1185">Reference proteome</keyword>
<feature type="signal peptide" evidence="3">
    <location>
        <begin position="1"/>
        <end position="21"/>
    </location>
</feature>
<gene>
    <name evidence="4" type="ORF">MYCTH_2294938</name>
</gene>
<reference evidence="4 5" key="1">
    <citation type="journal article" date="2011" name="Nat. Biotechnol.">
        <title>Comparative genomic analysis of the thermophilic biomass-degrading fungi Myceliophthora thermophila and Thielavia terrestris.</title>
        <authorList>
            <person name="Berka R.M."/>
            <person name="Grigoriev I.V."/>
            <person name="Otillar R."/>
            <person name="Salamov A."/>
            <person name="Grimwood J."/>
            <person name="Reid I."/>
            <person name="Ishmael N."/>
            <person name="John T."/>
            <person name="Darmond C."/>
            <person name="Moisan M.-C."/>
            <person name="Henrissat B."/>
            <person name="Coutinho P.M."/>
            <person name="Lombard V."/>
            <person name="Natvig D.O."/>
            <person name="Lindquist E."/>
            <person name="Schmutz J."/>
            <person name="Lucas S."/>
            <person name="Harris P."/>
            <person name="Powlowski J."/>
            <person name="Bellemare A."/>
            <person name="Taylor D."/>
            <person name="Butler G."/>
            <person name="de Vries R.P."/>
            <person name="Allijn I.E."/>
            <person name="van den Brink J."/>
            <person name="Ushinsky S."/>
            <person name="Storms R."/>
            <person name="Powell A.J."/>
            <person name="Paulsen I.T."/>
            <person name="Elbourne L.D.H."/>
            <person name="Baker S.E."/>
            <person name="Magnuson J."/>
            <person name="LaBoissiere S."/>
            <person name="Clutterbuck A.J."/>
            <person name="Martinez D."/>
            <person name="Wogulis M."/>
            <person name="de Leon A.L."/>
            <person name="Rey M.W."/>
            <person name="Tsang A."/>
        </authorList>
    </citation>
    <scope>NUCLEOTIDE SEQUENCE [LARGE SCALE GENOMIC DNA]</scope>
    <source>
        <strain evidence="5">ATCC 42464 / BCRC 31852 / DSM 1799</strain>
    </source>
</reference>
<dbReference type="InParanoid" id="G2Q349"/>
<dbReference type="EMBL" id="CP003002">
    <property type="protein sequence ID" value="AEO53512.1"/>
    <property type="molecule type" value="Genomic_DNA"/>
</dbReference>
<keyword evidence="1" id="KW-0175">Coiled coil</keyword>
<feature type="chain" id="PRO_5003435899" evidence="3">
    <location>
        <begin position="22"/>
        <end position="125"/>
    </location>
</feature>
<protein>
    <submittedName>
        <fullName evidence="4">Uncharacterized protein</fullName>
    </submittedName>
</protein>
<feature type="coiled-coil region" evidence="1">
    <location>
        <begin position="60"/>
        <end position="87"/>
    </location>
</feature>
<evidence type="ECO:0000256" key="1">
    <source>
        <dbReference type="SAM" id="Coils"/>
    </source>
</evidence>